<keyword evidence="3" id="KW-0238">DNA-binding</keyword>
<dbReference type="InterPro" id="IPR028082">
    <property type="entry name" value="Peripla_BP_I"/>
</dbReference>
<gene>
    <name evidence="7" type="ORF">SAMN04487977_103263</name>
</gene>
<keyword evidence="8" id="KW-1185">Reference proteome</keyword>
<evidence type="ECO:0000313" key="7">
    <source>
        <dbReference type="EMBL" id="SEQ28578.1"/>
    </source>
</evidence>
<dbReference type="NCBIfam" id="TIGR00254">
    <property type="entry name" value="GGDEF"/>
    <property type="match status" value="1"/>
</dbReference>
<feature type="domain" description="GGDEF" evidence="6">
    <location>
        <begin position="520"/>
        <end position="659"/>
    </location>
</feature>
<comment type="catalytic activity">
    <reaction evidence="5">
        <text>2 GTP = 3',3'-c-di-GMP + 2 diphosphate</text>
        <dbReference type="Rhea" id="RHEA:24898"/>
        <dbReference type="ChEBI" id="CHEBI:33019"/>
        <dbReference type="ChEBI" id="CHEBI:37565"/>
        <dbReference type="ChEBI" id="CHEBI:58805"/>
        <dbReference type="EC" id="2.7.7.65"/>
    </reaction>
</comment>
<reference evidence="7 8" key="1">
    <citation type="submission" date="2016-10" db="EMBL/GenBank/DDBJ databases">
        <authorList>
            <person name="de Groot N.N."/>
        </authorList>
    </citation>
    <scope>NUCLEOTIDE SEQUENCE [LARGE SCALE GENOMIC DNA]</scope>
    <source>
        <strain evidence="7 8">B25</strain>
    </source>
</reference>
<dbReference type="GO" id="GO:0043709">
    <property type="term" value="P:cell adhesion involved in single-species biofilm formation"/>
    <property type="evidence" value="ECO:0007669"/>
    <property type="project" value="TreeGrafter"/>
</dbReference>
<evidence type="ECO:0000256" key="4">
    <source>
        <dbReference type="ARBA" id="ARBA00023163"/>
    </source>
</evidence>
<dbReference type="CDD" id="cd01949">
    <property type="entry name" value="GGDEF"/>
    <property type="match status" value="1"/>
</dbReference>
<dbReference type="OrthoDB" id="56125at2"/>
<dbReference type="Gene3D" id="3.30.70.270">
    <property type="match status" value="1"/>
</dbReference>
<dbReference type="EC" id="2.7.7.65" evidence="1"/>
<dbReference type="Gene3D" id="3.40.50.2300">
    <property type="match status" value="2"/>
</dbReference>
<evidence type="ECO:0000256" key="1">
    <source>
        <dbReference type="ARBA" id="ARBA00012528"/>
    </source>
</evidence>
<dbReference type="InterPro" id="IPR046335">
    <property type="entry name" value="LacI/GalR-like_sensor"/>
</dbReference>
<evidence type="ECO:0000256" key="5">
    <source>
        <dbReference type="ARBA" id="ARBA00034247"/>
    </source>
</evidence>
<evidence type="ECO:0000256" key="3">
    <source>
        <dbReference type="ARBA" id="ARBA00023125"/>
    </source>
</evidence>
<accession>A0A1H9EUA9</accession>
<dbReference type="PANTHER" id="PTHR45138:SF9">
    <property type="entry name" value="DIGUANYLATE CYCLASE DGCM-RELATED"/>
    <property type="match status" value="1"/>
</dbReference>
<dbReference type="GO" id="GO:1902201">
    <property type="term" value="P:negative regulation of bacterial-type flagellum-dependent cell motility"/>
    <property type="evidence" value="ECO:0007669"/>
    <property type="project" value="TreeGrafter"/>
</dbReference>
<dbReference type="Proteomes" id="UP000182360">
    <property type="component" value="Unassembled WGS sequence"/>
</dbReference>
<dbReference type="RefSeq" id="WP_074642504.1">
    <property type="nucleotide sequence ID" value="NZ_AP025286.1"/>
</dbReference>
<dbReference type="Pfam" id="PF13377">
    <property type="entry name" value="Peripla_BP_3"/>
    <property type="match status" value="1"/>
</dbReference>
<dbReference type="SUPFAM" id="SSF53822">
    <property type="entry name" value="Periplasmic binding protein-like I"/>
    <property type="match status" value="1"/>
</dbReference>
<dbReference type="GO" id="GO:0005886">
    <property type="term" value="C:plasma membrane"/>
    <property type="evidence" value="ECO:0007669"/>
    <property type="project" value="TreeGrafter"/>
</dbReference>
<proteinExistence type="predicted"/>
<protein>
    <recommendedName>
        <fullName evidence="1">diguanylate cyclase</fullName>
        <ecNumber evidence="1">2.7.7.65</ecNumber>
    </recommendedName>
</protein>
<evidence type="ECO:0000256" key="2">
    <source>
        <dbReference type="ARBA" id="ARBA00023015"/>
    </source>
</evidence>
<dbReference type="GO" id="GO:0003677">
    <property type="term" value="F:DNA binding"/>
    <property type="evidence" value="ECO:0007669"/>
    <property type="project" value="UniProtKB-KW"/>
</dbReference>
<dbReference type="Pfam" id="PF00990">
    <property type="entry name" value="GGDEF"/>
    <property type="match status" value="1"/>
</dbReference>
<dbReference type="PANTHER" id="PTHR45138">
    <property type="entry name" value="REGULATORY COMPONENTS OF SENSORY TRANSDUCTION SYSTEM"/>
    <property type="match status" value="1"/>
</dbReference>
<keyword evidence="2" id="KW-0805">Transcription regulation</keyword>
<dbReference type="InterPro" id="IPR000160">
    <property type="entry name" value="GGDEF_dom"/>
</dbReference>
<dbReference type="SUPFAM" id="SSF55073">
    <property type="entry name" value="Nucleotide cyclase"/>
    <property type="match status" value="1"/>
</dbReference>
<dbReference type="EMBL" id="FOFU01000003">
    <property type="protein sequence ID" value="SEQ28578.1"/>
    <property type="molecule type" value="Genomic_DNA"/>
</dbReference>
<dbReference type="SMART" id="SM00267">
    <property type="entry name" value="GGDEF"/>
    <property type="match status" value="1"/>
</dbReference>
<dbReference type="InterPro" id="IPR043128">
    <property type="entry name" value="Rev_trsase/Diguanyl_cyclase"/>
</dbReference>
<dbReference type="STRING" id="163.SAMN04487775_105205"/>
<sequence length="668" mass="74961">MRIGLVIDYVVSEYAERIIRGVSLACQEKDAELVVFSIGQIQSITNAFDYQNVAVSSFVSSKNLDGVIFISGAIMQSQNKSEVASYIKAFKPLPVANISMEISGIPSVIVDNEEAYDSILTELVKRQRCHKFGILSVRGNSSEIKNRLKNIKAALSNLGVSEDDISVWKSTLSYTPALEDLRAIYKEIGVFDYDTLICMNDEMAFAAMDFCSEIGLKVPDDVIVVGFDNLINSDTCIPTLTTIKQNFEGQGYLAGMNLIKEIYGKAADKLSVITAIPVMRESSRRVPYDKTAPHARSFEFESDENKPYLRTNSGTEWYRKKGEFYQTTNFYTQMQSDMTYDQLRNRINDDVRSFGITACAVVLYDKPIEAAVPFDYFHLPKNAHLFAGFDNKTGFDSTVEKKIIKCNPKEQMLPDGIISIDHDGVLVFALFHSTLQYGYIILRPGSYDSIIYDLFVKLLSSTIASVYSFSLAHSETSRVRKKIDELDLIASTDELTGLYNRRGFYSYGETTLKFAKAMGQSGIMLYCDMDGLKKINDDYGHEEGDRAIIAESIILKSNFRSNDIIARIGGDEFAILCPGLTKQALKHIRAQIDEDCRMWSGGNEVGFSLSISMGYVAYPSQKMGYKITPLLSEADSIMYMEKRSKKLKKVEQLVEVVEESSEIYSEDD</sequence>
<organism evidence="7 8">
    <name type="scientific">Treponema bryantii</name>
    <dbReference type="NCBI Taxonomy" id="163"/>
    <lineage>
        <taxon>Bacteria</taxon>
        <taxon>Pseudomonadati</taxon>
        <taxon>Spirochaetota</taxon>
        <taxon>Spirochaetia</taxon>
        <taxon>Spirochaetales</taxon>
        <taxon>Treponemataceae</taxon>
        <taxon>Treponema</taxon>
    </lineage>
</organism>
<name>A0A1H9EUA9_9SPIR</name>
<evidence type="ECO:0000259" key="6">
    <source>
        <dbReference type="PROSITE" id="PS50887"/>
    </source>
</evidence>
<dbReference type="AlphaFoldDB" id="A0A1H9EUA9"/>
<dbReference type="GO" id="GO:0052621">
    <property type="term" value="F:diguanylate cyclase activity"/>
    <property type="evidence" value="ECO:0007669"/>
    <property type="project" value="UniProtKB-EC"/>
</dbReference>
<dbReference type="InterPro" id="IPR029787">
    <property type="entry name" value="Nucleotide_cyclase"/>
</dbReference>
<dbReference type="PROSITE" id="PS50887">
    <property type="entry name" value="GGDEF"/>
    <property type="match status" value="1"/>
</dbReference>
<dbReference type="InterPro" id="IPR050469">
    <property type="entry name" value="Diguanylate_Cyclase"/>
</dbReference>
<keyword evidence="4" id="KW-0804">Transcription</keyword>
<evidence type="ECO:0000313" key="8">
    <source>
        <dbReference type="Proteomes" id="UP000182360"/>
    </source>
</evidence>